<name>A0A1I1DS85_BREAD</name>
<dbReference type="EMBL" id="FOKY01000002">
    <property type="protein sequence ID" value="SFB75560.1"/>
    <property type="molecule type" value="Genomic_DNA"/>
</dbReference>
<proteinExistence type="predicted"/>
<evidence type="ECO:0000313" key="2">
    <source>
        <dbReference type="Proteomes" id="UP000240042"/>
    </source>
</evidence>
<dbReference type="STRING" id="34097.SAMN02745150_00637"/>
<keyword evidence="2" id="KW-1185">Reference proteome</keyword>
<dbReference type="AlphaFoldDB" id="A0A1I1DS85"/>
<dbReference type="OrthoDB" id="5674874at2"/>
<protein>
    <submittedName>
        <fullName evidence="1">Uncharacterized protein</fullName>
    </submittedName>
</protein>
<sequence length="181" mass="21314">MHQKFSDFLESLHIYILETSKVFRTFCEVLVKHCGSILETTLLIAKQCFAEYSDSLSECAKEKSLFQLRLENDKQFRQRIKDAFSFLRNSSTLEGIENILRNLITTNFKIREIYKETWILGHEDEKLGETMILGSPQDRSFFIVEFENQIQEDELGYVYGIIKIYKPAHVGFRIINRNVDQ</sequence>
<reference evidence="2" key="1">
    <citation type="submission" date="2016-10" db="EMBL/GenBank/DDBJ databases">
        <authorList>
            <person name="Varghese N."/>
            <person name="Submissions S."/>
        </authorList>
    </citation>
    <scope>NUCLEOTIDE SEQUENCE [LARGE SCALE GENOMIC DNA]</scope>
    <source>
        <strain evidence="2">ATCC 43811</strain>
    </source>
</reference>
<evidence type="ECO:0000313" key="1">
    <source>
        <dbReference type="EMBL" id="SFB75560.1"/>
    </source>
</evidence>
<organism evidence="1 2">
    <name type="scientific">Brevinema andersonii</name>
    <dbReference type="NCBI Taxonomy" id="34097"/>
    <lineage>
        <taxon>Bacteria</taxon>
        <taxon>Pseudomonadati</taxon>
        <taxon>Spirochaetota</taxon>
        <taxon>Spirochaetia</taxon>
        <taxon>Brevinematales</taxon>
        <taxon>Brevinemataceae</taxon>
        <taxon>Brevinema</taxon>
    </lineage>
</organism>
<gene>
    <name evidence="1" type="ORF">SAMN02745150_00637</name>
</gene>
<accession>A0A1I1DS85</accession>
<dbReference type="Proteomes" id="UP000240042">
    <property type="component" value="Unassembled WGS sequence"/>
</dbReference>
<dbReference type="RefSeq" id="WP_092318549.1">
    <property type="nucleotide sequence ID" value="NZ_FOKY01000002.1"/>
</dbReference>